<dbReference type="EMBL" id="PVXO01000012">
    <property type="protein sequence ID" value="PRR79920.1"/>
    <property type="molecule type" value="Genomic_DNA"/>
</dbReference>
<comment type="caution">
    <text evidence="2">The sequence shown here is derived from an EMBL/GenBank/DDBJ whole genome shotgun (WGS) entry which is preliminary data.</text>
</comment>
<keyword evidence="1" id="KW-0812">Transmembrane</keyword>
<feature type="transmembrane region" description="Helical" evidence="1">
    <location>
        <begin position="87"/>
        <end position="113"/>
    </location>
</feature>
<feature type="transmembrane region" description="Helical" evidence="1">
    <location>
        <begin position="28"/>
        <end position="49"/>
    </location>
</feature>
<feature type="transmembrane region" description="Helical" evidence="1">
    <location>
        <begin position="61"/>
        <end position="80"/>
    </location>
</feature>
<dbReference type="OrthoDB" id="1913203at2"/>
<feature type="transmembrane region" description="Helical" evidence="1">
    <location>
        <begin position="6"/>
        <end position="21"/>
    </location>
</feature>
<dbReference type="RefSeq" id="WP_106062817.1">
    <property type="nucleotide sequence ID" value="NZ_PVXO01000012.1"/>
</dbReference>
<evidence type="ECO:0000313" key="3">
    <source>
        <dbReference type="Proteomes" id="UP000239706"/>
    </source>
</evidence>
<keyword evidence="1" id="KW-0472">Membrane</keyword>
<dbReference type="Proteomes" id="UP000239706">
    <property type="component" value="Unassembled WGS sequence"/>
</dbReference>
<accession>A0A2T0B7Q3</accession>
<keyword evidence="1" id="KW-1133">Transmembrane helix</keyword>
<protein>
    <submittedName>
        <fullName evidence="2">Uncharacterized protein</fullName>
    </submittedName>
</protein>
<keyword evidence="3" id="KW-1185">Reference proteome</keyword>
<reference evidence="2 3" key="1">
    <citation type="submission" date="2018-03" db="EMBL/GenBank/DDBJ databases">
        <title>Genome sequence of Clostridium liquoris DSM 100320.</title>
        <authorList>
            <person name="Poehlein A."/>
            <person name="Daniel R."/>
        </authorList>
    </citation>
    <scope>NUCLEOTIDE SEQUENCE [LARGE SCALE GENOMIC DNA]</scope>
    <source>
        <strain evidence="2 3">DSM 100320</strain>
    </source>
</reference>
<proteinExistence type="predicted"/>
<feature type="transmembrane region" description="Helical" evidence="1">
    <location>
        <begin position="119"/>
        <end position="137"/>
    </location>
</feature>
<sequence>MGTNIMIGFIIPWAIALIVVRERKILYYIAPFASVLSFIVNTLGFHYLWNLYPFEFTNLSGLPFDIGLFCLYPCISIYIIKKYDINIYIGLPIASLAMIFIEGCGLLAGRIVYYNHWNIIGTYFSYLIPLIICYIFYKFLKKQNLV</sequence>
<gene>
    <name evidence="2" type="ORF">CLLI_06530</name>
</gene>
<organism evidence="2 3">
    <name type="scientific">Clostridium liquoris</name>
    <dbReference type="NCBI Taxonomy" id="1289519"/>
    <lineage>
        <taxon>Bacteria</taxon>
        <taxon>Bacillati</taxon>
        <taxon>Bacillota</taxon>
        <taxon>Clostridia</taxon>
        <taxon>Eubacteriales</taxon>
        <taxon>Clostridiaceae</taxon>
        <taxon>Clostridium</taxon>
    </lineage>
</organism>
<dbReference type="AlphaFoldDB" id="A0A2T0B7Q3"/>
<evidence type="ECO:0000313" key="2">
    <source>
        <dbReference type="EMBL" id="PRR79920.1"/>
    </source>
</evidence>
<name>A0A2T0B7Q3_9CLOT</name>
<evidence type="ECO:0000256" key="1">
    <source>
        <dbReference type="SAM" id="Phobius"/>
    </source>
</evidence>